<evidence type="ECO:0000256" key="1">
    <source>
        <dbReference type="ARBA" id="ARBA00000900"/>
    </source>
</evidence>
<keyword evidence="7" id="KW-0175">Coiled coil</keyword>
<evidence type="ECO:0000256" key="5">
    <source>
        <dbReference type="ARBA" id="ARBA00022737"/>
    </source>
</evidence>
<dbReference type="Pfam" id="PF00514">
    <property type="entry name" value="Arm"/>
    <property type="match status" value="1"/>
</dbReference>
<dbReference type="InterPro" id="IPR045210">
    <property type="entry name" value="RING-Ubox_PUB"/>
</dbReference>
<keyword evidence="5" id="KW-0677">Repeat</keyword>
<dbReference type="EMBL" id="JARPOI010000009">
    <property type="protein sequence ID" value="KAJ9174305.1"/>
    <property type="molecule type" value="Genomic_DNA"/>
</dbReference>
<dbReference type="Gene3D" id="3.30.40.10">
    <property type="entry name" value="Zinc/RING finger domain, C3HC4 (zinc finger)"/>
    <property type="match status" value="1"/>
</dbReference>
<gene>
    <name evidence="9" type="ORF">P3X46_017342</name>
</gene>
<dbReference type="SMART" id="SM00185">
    <property type="entry name" value="ARM"/>
    <property type="match status" value="8"/>
</dbReference>
<keyword evidence="10" id="KW-1185">Reference proteome</keyword>
<dbReference type="SUPFAM" id="SSF57850">
    <property type="entry name" value="RING/U-box"/>
    <property type="match status" value="1"/>
</dbReference>
<dbReference type="SMART" id="SM00504">
    <property type="entry name" value="Ubox"/>
    <property type="match status" value="1"/>
</dbReference>
<dbReference type="InterPro" id="IPR003613">
    <property type="entry name" value="Ubox_domain"/>
</dbReference>
<feature type="repeat" description="ARM" evidence="6">
    <location>
        <begin position="542"/>
        <end position="584"/>
    </location>
</feature>
<proteinExistence type="predicted"/>
<feature type="coiled-coil region" evidence="7">
    <location>
        <begin position="195"/>
        <end position="222"/>
    </location>
</feature>
<dbReference type="SUPFAM" id="SSF48371">
    <property type="entry name" value="ARM repeat"/>
    <property type="match status" value="3"/>
</dbReference>
<evidence type="ECO:0000256" key="4">
    <source>
        <dbReference type="ARBA" id="ARBA00022679"/>
    </source>
</evidence>
<comment type="caution">
    <text evidence="9">The sequence shown here is derived from an EMBL/GenBank/DDBJ whole genome shotgun (WGS) entry which is preliminary data.</text>
</comment>
<dbReference type="PANTHER" id="PTHR45958:SF8">
    <property type="entry name" value="U-BOX DOMAIN-CONTAINING PROTEIN 44-LIKE"/>
    <property type="match status" value="1"/>
</dbReference>
<dbReference type="EC" id="2.3.2.27" evidence="3"/>
<name>A0ABQ9M4D3_HEVBR</name>
<dbReference type="InterPro" id="IPR000225">
    <property type="entry name" value="Armadillo"/>
</dbReference>
<dbReference type="PROSITE" id="PS50176">
    <property type="entry name" value="ARM_REPEAT"/>
    <property type="match status" value="1"/>
</dbReference>
<evidence type="ECO:0000256" key="3">
    <source>
        <dbReference type="ARBA" id="ARBA00012483"/>
    </source>
</evidence>
<evidence type="ECO:0000313" key="9">
    <source>
        <dbReference type="EMBL" id="KAJ9174305.1"/>
    </source>
</evidence>
<dbReference type="PANTHER" id="PTHR45958">
    <property type="entry name" value="RING-TYPE E3 UBIQUITIN TRANSFERASE"/>
    <property type="match status" value="1"/>
</dbReference>
<dbReference type="Pfam" id="PF04564">
    <property type="entry name" value="U-box"/>
    <property type="match status" value="1"/>
</dbReference>
<evidence type="ECO:0000313" key="10">
    <source>
        <dbReference type="Proteomes" id="UP001174677"/>
    </source>
</evidence>
<dbReference type="Gene3D" id="1.25.10.10">
    <property type="entry name" value="Leucine-rich Repeat Variant"/>
    <property type="match status" value="4"/>
</dbReference>
<organism evidence="9 10">
    <name type="scientific">Hevea brasiliensis</name>
    <name type="common">Para rubber tree</name>
    <name type="synonym">Siphonia brasiliensis</name>
    <dbReference type="NCBI Taxonomy" id="3981"/>
    <lineage>
        <taxon>Eukaryota</taxon>
        <taxon>Viridiplantae</taxon>
        <taxon>Streptophyta</taxon>
        <taxon>Embryophyta</taxon>
        <taxon>Tracheophyta</taxon>
        <taxon>Spermatophyta</taxon>
        <taxon>Magnoliopsida</taxon>
        <taxon>eudicotyledons</taxon>
        <taxon>Gunneridae</taxon>
        <taxon>Pentapetalae</taxon>
        <taxon>rosids</taxon>
        <taxon>fabids</taxon>
        <taxon>Malpighiales</taxon>
        <taxon>Euphorbiaceae</taxon>
        <taxon>Crotonoideae</taxon>
        <taxon>Micrandreae</taxon>
        <taxon>Hevea</taxon>
    </lineage>
</organism>
<comment type="catalytic activity">
    <reaction evidence="1">
        <text>S-ubiquitinyl-[E2 ubiquitin-conjugating enzyme]-L-cysteine + [acceptor protein]-L-lysine = [E2 ubiquitin-conjugating enzyme]-L-cysteine + N(6)-ubiquitinyl-[acceptor protein]-L-lysine.</text>
        <dbReference type="EC" id="2.3.2.27"/>
    </reaction>
</comment>
<comment type="pathway">
    <text evidence="2">Protein modification; protein ubiquitination.</text>
</comment>
<evidence type="ECO:0000259" key="8">
    <source>
        <dbReference type="PROSITE" id="PS51698"/>
    </source>
</evidence>
<dbReference type="Proteomes" id="UP001174677">
    <property type="component" value="Chromosome 9"/>
</dbReference>
<accession>A0ABQ9M4D3</accession>
<sequence length="1007" mass="112505">MAKDVIISASFVPISEMLSQVALSIFETVHAAKEVLVQKENIKKFSTYLEKTACVLKELSRLNLDYSESFKNAVEILKRESKIAEQLVLECKNKNKVYLFLNCKRIIKRLENNTKEISWALSLIPVASLDLSVGISDEISKLCKNMLGAEYRAAVAEQEILEKIVSATQECNANRSRANDLLFHIAEAVGISTEQSSFEKEFKEFKNEIEDAKLRKDMTEAVQMEQIIAFLENADAIKSHEEREKKYFNKRNSLGRQPLQPLQSFYCPITQDVMVDPVEISSGKTFERAAIEKWFAEGHNSCPLTQISLDNLFLRPNKPLQKLIEEWRDRNNLITIVSLKPTLQSTEEHTVLQSLDKLQGLLVERELHREWVTMEDYIPVLIELLSAKNREIRTCTLTILCILAKDSEDNKKAIAKVDHALELIVRSLARQIAESKLALQLLLDLSRHHLVKTGIGNIQSCIFLLVTASNSNDNQAAKNAEELLDNLSFCNQNVIEMAKANYFKPLLQLLSSGEEDIRIMMAKTLSEIELTDHNKVSLFKDGALEPLLQLLTHDDLKVKKVAIDAIHNLSDVPQNGLQLIREGAVGPLFELLYRHSLLSPSLREQVAATIMHLAISTAAQVADSKQVLLLESEEDIFKLFSLISLTGPNIQKSILQTFLAVCHSPSSVEIREKLRKLSALQVLVQLCEQDNEIVRGNAVKLFCCLTQDGDENTLLEHVGQRCIERLLRIITTSNDLEEIAAAMGIISNLPKDPEITLWLLDAGALEIISTCLTHEGRNASYRMQITENAAAALCRFIAPSNLEWQKRVAEIGIIPVLVELLVSGTTLTKQNAAISLKQFSESSTALTNRVKKRWLSWFCLEAPVKCCPVHLGICTVESSFCILEANALEPLVRMLGEADPGACEASLDALLTLMDGERLQCGSKVLAEANAIAPIIKLLSSPSASLQEKTLKALERIFRLVEFKQKYGTSAQMPLVDITQRGSGGMRSLAAKVLAQLNLLTDQSSYF</sequence>
<feature type="domain" description="U-box" evidence="8">
    <location>
        <begin position="260"/>
        <end position="334"/>
    </location>
</feature>
<evidence type="ECO:0000256" key="2">
    <source>
        <dbReference type="ARBA" id="ARBA00004906"/>
    </source>
</evidence>
<keyword evidence="4" id="KW-0808">Transferase</keyword>
<reference evidence="9" key="1">
    <citation type="journal article" date="2023" name="Plant Biotechnol. J.">
        <title>Chromosome-level wild Hevea brasiliensis genome provides new tools for genomic-assisted breeding and valuable loci to elevate rubber yield.</title>
        <authorList>
            <person name="Cheng H."/>
            <person name="Song X."/>
            <person name="Hu Y."/>
            <person name="Wu T."/>
            <person name="Yang Q."/>
            <person name="An Z."/>
            <person name="Feng S."/>
            <person name="Deng Z."/>
            <person name="Wu W."/>
            <person name="Zeng X."/>
            <person name="Tu M."/>
            <person name="Wang X."/>
            <person name="Huang H."/>
        </authorList>
    </citation>
    <scope>NUCLEOTIDE SEQUENCE</scope>
    <source>
        <strain evidence="9">MT/VB/25A 57/8</strain>
    </source>
</reference>
<dbReference type="InterPro" id="IPR011989">
    <property type="entry name" value="ARM-like"/>
</dbReference>
<dbReference type="PROSITE" id="PS51698">
    <property type="entry name" value="U_BOX"/>
    <property type="match status" value="1"/>
</dbReference>
<dbReference type="InterPro" id="IPR013083">
    <property type="entry name" value="Znf_RING/FYVE/PHD"/>
</dbReference>
<evidence type="ECO:0000256" key="6">
    <source>
        <dbReference type="PROSITE-ProRule" id="PRU00259"/>
    </source>
</evidence>
<dbReference type="InterPro" id="IPR052608">
    <property type="entry name" value="U-box_domain_protein"/>
</dbReference>
<dbReference type="CDD" id="cd16664">
    <property type="entry name" value="RING-Ubox_PUB"/>
    <property type="match status" value="1"/>
</dbReference>
<protein>
    <recommendedName>
        <fullName evidence="3">RING-type E3 ubiquitin transferase</fullName>
        <ecNumber evidence="3">2.3.2.27</ecNumber>
    </recommendedName>
</protein>
<dbReference type="InterPro" id="IPR016024">
    <property type="entry name" value="ARM-type_fold"/>
</dbReference>
<evidence type="ECO:0000256" key="7">
    <source>
        <dbReference type="SAM" id="Coils"/>
    </source>
</evidence>